<dbReference type="GeneID" id="5720691"/>
<dbReference type="Proteomes" id="UP000006906">
    <property type="component" value="Chromosome 9"/>
</dbReference>
<name>A0A2K3DCV9_CHLRE</name>
<evidence type="ECO:0000256" key="1">
    <source>
        <dbReference type="SAM" id="MobiDB-lite"/>
    </source>
</evidence>
<evidence type="ECO:0000313" key="2">
    <source>
        <dbReference type="EMBL" id="PNW78363.1"/>
    </source>
</evidence>
<feature type="compositionally biased region" description="Basic and acidic residues" evidence="1">
    <location>
        <begin position="24"/>
        <end position="43"/>
    </location>
</feature>
<dbReference type="AlphaFoldDB" id="A0A2K3DCV9"/>
<dbReference type="KEGG" id="cre:CHLRE_09g400300v5"/>
<feature type="compositionally biased region" description="Low complexity" evidence="1">
    <location>
        <begin position="610"/>
        <end position="629"/>
    </location>
</feature>
<keyword evidence="3" id="KW-1185">Reference proteome</keyword>
<protein>
    <submittedName>
        <fullName evidence="2">Uncharacterized protein</fullName>
    </submittedName>
</protein>
<dbReference type="Gramene" id="PNW78363">
    <property type="protein sequence ID" value="PNW78363"/>
    <property type="gene ID" value="CHLRE_09g400300v5"/>
</dbReference>
<dbReference type="RefSeq" id="XP_042920812.1">
    <property type="nucleotide sequence ID" value="XM_043065980.1"/>
</dbReference>
<dbReference type="PANTHER" id="PTHR14312">
    <property type="entry name" value="CREB/ATF BZIP TRANSCRIPTION FACTOR"/>
    <property type="match status" value="1"/>
</dbReference>
<dbReference type="EMBL" id="CM008970">
    <property type="protein sequence ID" value="PNW78363.1"/>
    <property type="molecule type" value="Genomic_DNA"/>
</dbReference>
<feature type="region of interest" description="Disordered" evidence="1">
    <location>
        <begin position="104"/>
        <end position="150"/>
    </location>
</feature>
<feature type="compositionally biased region" description="Low complexity" evidence="1">
    <location>
        <begin position="132"/>
        <end position="150"/>
    </location>
</feature>
<feature type="compositionally biased region" description="Low complexity" evidence="1">
    <location>
        <begin position="44"/>
        <end position="63"/>
    </location>
</feature>
<dbReference type="InParanoid" id="A0A2K3DCV9"/>
<gene>
    <name evidence="2" type="ORF">CHLRE_09g400300v5</name>
</gene>
<proteinExistence type="predicted"/>
<dbReference type="OrthoDB" id="559063at2759"/>
<dbReference type="PANTHER" id="PTHR14312:SF1">
    <property type="entry name" value="BASIC-LEUCINE ZIPPER TRANSCRIPTION FACTOR A"/>
    <property type="match status" value="1"/>
</dbReference>
<feature type="compositionally biased region" description="Low complexity" evidence="1">
    <location>
        <begin position="583"/>
        <end position="600"/>
    </location>
</feature>
<dbReference type="GO" id="GO:0070847">
    <property type="term" value="C:core mediator complex"/>
    <property type="evidence" value="ECO:0000318"/>
    <property type="project" value="GO_Central"/>
</dbReference>
<evidence type="ECO:0000313" key="3">
    <source>
        <dbReference type="Proteomes" id="UP000006906"/>
    </source>
</evidence>
<feature type="compositionally biased region" description="Gly residues" evidence="1">
    <location>
        <begin position="563"/>
        <end position="582"/>
    </location>
</feature>
<organism evidence="2 3">
    <name type="scientific">Chlamydomonas reinhardtii</name>
    <name type="common">Chlamydomonas smithii</name>
    <dbReference type="NCBI Taxonomy" id="3055"/>
    <lineage>
        <taxon>Eukaryota</taxon>
        <taxon>Viridiplantae</taxon>
        <taxon>Chlorophyta</taxon>
        <taxon>core chlorophytes</taxon>
        <taxon>Chlorophyceae</taxon>
        <taxon>CS clade</taxon>
        <taxon>Chlamydomonadales</taxon>
        <taxon>Chlamydomonadaceae</taxon>
        <taxon>Chlamydomonas</taxon>
    </lineage>
</organism>
<feature type="compositionally biased region" description="Low complexity" evidence="1">
    <location>
        <begin position="107"/>
        <end position="120"/>
    </location>
</feature>
<accession>A0A2K3DCV9</accession>
<sequence length="644" mass="65629">MLVLDVILVYEVLNRLWELRHDSARDSTSHDSNVDQRQQEPEQHQQPQEQQDQEPEQQQAPQEQQREEEHTTPALTPAEEGPKALDWWHVLCCCRSRSSAKVHPAQSAPVPAPTGAAAGSPSGGGGQRGNQADISGAAGSSSAPGDGDAEAALEAASNTLGDFAIAKTAGAIHAALLRLALDEASTLITDIRRRNLIATSVGAGTMLEDIKAAAVFLSSARERFCEAVTTGKVFGEYAAEGITQLRAVQRGEMPEGGSILLRSIPSQRGQAVKAKLFKVDAETTNAMSKEVLDRLAGGGAAAGPPDRDWQAVLESQPKCMAVTSSKLEQCSRDPVQLFLVKKGGELAAALCLCKQHGTGYQDEALLMQPLANGYTAESTIPRPGGVYAPPLEELNFTTLGGAAAGGGGGGADGTGAAAGGGGGAGGGSGGGAGGALPFDNCRAVFRMTVEQLRRVRDGGGTSAWDALCKRLWSSADIKHSCARCEAPQPKSIWADTSGAPGAPSYRMLVVCGDCRKGKHLKDKPVCWVELHYSSKNFTPEQKNVAWTHFSRLWGGADVGGGGGADGGGGGGADGGGRGGADGGSNSSGAAGSSNGATGSCGPSGSGGASGDRPSGSGVAVASGVLGTAARQPLPPVKAPASGRQ</sequence>
<dbReference type="ExpressionAtlas" id="A0A2K3DCV9">
    <property type="expression patterns" value="baseline and differential"/>
</dbReference>
<feature type="region of interest" description="Disordered" evidence="1">
    <location>
        <begin position="563"/>
        <end position="644"/>
    </location>
</feature>
<reference evidence="2 3" key="1">
    <citation type="journal article" date="2007" name="Science">
        <title>The Chlamydomonas genome reveals the evolution of key animal and plant functions.</title>
        <authorList>
            <person name="Merchant S.S."/>
            <person name="Prochnik S.E."/>
            <person name="Vallon O."/>
            <person name="Harris E.H."/>
            <person name="Karpowicz S.J."/>
            <person name="Witman G.B."/>
            <person name="Terry A."/>
            <person name="Salamov A."/>
            <person name="Fritz-Laylin L.K."/>
            <person name="Marechal-Drouard L."/>
            <person name="Marshall W.F."/>
            <person name="Qu L.H."/>
            <person name="Nelson D.R."/>
            <person name="Sanderfoot A.A."/>
            <person name="Spalding M.H."/>
            <person name="Kapitonov V.V."/>
            <person name="Ren Q."/>
            <person name="Ferris P."/>
            <person name="Lindquist E."/>
            <person name="Shapiro H."/>
            <person name="Lucas S.M."/>
            <person name="Grimwood J."/>
            <person name="Schmutz J."/>
            <person name="Cardol P."/>
            <person name="Cerutti H."/>
            <person name="Chanfreau G."/>
            <person name="Chen C.L."/>
            <person name="Cognat V."/>
            <person name="Croft M.T."/>
            <person name="Dent R."/>
            <person name="Dutcher S."/>
            <person name="Fernandez E."/>
            <person name="Fukuzawa H."/>
            <person name="Gonzalez-Ballester D."/>
            <person name="Gonzalez-Halphen D."/>
            <person name="Hallmann A."/>
            <person name="Hanikenne M."/>
            <person name="Hippler M."/>
            <person name="Inwood W."/>
            <person name="Jabbari K."/>
            <person name="Kalanon M."/>
            <person name="Kuras R."/>
            <person name="Lefebvre P.A."/>
            <person name="Lemaire S.D."/>
            <person name="Lobanov A.V."/>
            <person name="Lohr M."/>
            <person name="Manuell A."/>
            <person name="Meier I."/>
            <person name="Mets L."/>
            <person name="Mittag M."/>
            <person name="Mittelmeier T."/>
            <person name="Moroney J.V."/>
            <person name="Moseley J."/>
            <person name="Napoli C."/>
            <person name="Nedelcu A.M."/>
            <person name="Niyogi K."/>
            <person name="Novoselov S.V."/>
            <person name="Paulsen I.T."/>
            <person name="Pazour G."/>
            <person name="Purton S."/>
            <person name="Ral J.P."/>
            <person name="Riano-Pachon D.M."/>
            <person name="Riekhof W."/>
            <person name="Rymarquis L."/>
            <person name="Schroda M."/>
            <person name="Stern D."/>
            <person name="Umen J."/>
            <person name="Willows R."/>
            <person name="Wilson N."/>
            <person name="Zimmer S.L."/>
            <person name="Allmer J."/>
            <person name="Balk J."/>
            <person name="Bisova K."/>
            <person name="Chen C.J."/>
            <person name="Elias M."/>
            <person name="Gendler K."/>
            <person name="Hauser C."/>
            <person name="Lamb M.R."/>
            <person name="Ledford H."/>
            <person name="Long J.C."/>
            <person name="Minagawa J."/>
            <person name="Page M.D."/>
            <person name="Pan J."/>
            <person name="Pootakham W."/>
            <person name="Roje S."/>
            <person name="Rose A."/>
            <person name="Stahlberg E."/>
            <person name="Terauchi A.M."/>
            <person name="Yang P."/>
            <person name="Ball S."/>
            <person name="Bowler C."/>
            <person name="Dieckmann C.L."/>
            <person name="Gladyshev V.N."/>
            <person name="Green P."/>
            <person name="Jorgensen R."/>
            <person name="Mayfield S."/>
            <person name="Mueller-Roeber B."/>
            <person name="Rajamani S."/>
            <person name="Sayre R.T."/>
            <person name="Brokstein P."/>
            <person name="Dubchak I."/>
            <person name="Goodstein D."/>
            <person name="Hornick L."/>
            <person name="Huang Y.W."/>
            <person name="Jhaveri J."/>
            <person name="Luo Y."/>
            <person name="Martinez D."/>
            <person name="Ngau W.C."/>
            <person name="Otillar B."/>
            <person name="Poliakov A."/>
            <person name="Porter A."/>
            <person name="Szajkowski L."/>
            <person name="Werner G."/>
            <person name="Zhou K."/>
            <person name="Grigoriev I.V."/>
            <person name="Rokhsar D.S."/>
            <person name="Grossman A.R."/>
        </authorList>
    </citation>
    <scope>NUCLEOTIDE SEQUENCE [LARGE SCALE GENOMIC DNA]</scope>
    <source>
        <strain evidence="3">CC-503</strain>
    </source>
</reference>
<feature type="region of interest" description="Disordered" evidence="1">
    <location>
        <begin position="24"/>
        <end position="80"/>
    </location>
</feature>